<dbReference type="PANTHER" id="PTHR43280">
    <property type="entry name" value="ARAC-FAMILY TRANSCRIPTIONAL REGULATOR"/>
    <property type="match status" value="1"/>
</dbReference>
<evidence type="ECO:0000259" key="4">
    <source>
        <dbReference type="PROSITE" id="PS01124"/>
    </source>
</evidence>
<dbReference type="SMART" id="SM00342">
    <property type="entry name" value="HTH_ARAC"/>
    <property type="match status" value="1"/>
</dbReference>
<dbReference type="Pfam" id="PF12833">
    <property type="entry name" value="HTH_18"/>
    <property type="match status" value="1"/>
</dbReference>
<dbReference type="PROSITE" id="PS01124">
    <property type="entry name" value="HTH_ARAC_FAMILY_2"/>
    <property type="match status" value="1"/>
</dbReference>
<dbReference type="InterPro" id="IPR020449">
    <property type="entry name" value="Tscrpt_reg_AraC-type_HTH"/>
</dbReference>
<protein>
    <submittedName>
        <fullName evidence="5">Transcriptional regulator</fullName>
    </submittedName>
</protein>
<dbReference type="EMBL" id="FLUM01000001">
    <property type="protein sequence ID" value="SBV93631.1"/>
    <property type="molecule type" value="Genomic_DNA"/>
</dbReference>
<evidence type="ECO:0000256" key="3">
    <source>
        <dbReference type="ARBA" id="ARBA00023163"/>
    </source>
</evidence>
<dbReference type="GO" id="GO:0003700">
    <property type="term" value="F:DNA-binding transcription factor activity"/>
    <property type="evidence" value="ECO:0007669"/>
    <property type="project" value="InterPro"/>
</dbReference>
<dbReference type="Gene3D" id="1.10.10.60">
    <property type="entry name" value="Homeodomain-like"/>
    <property type="match status" value="1"/>
</dbReference>
<dbReference type="AlphaFoldDB" id="A0A212J2G2"/>
<proteinExistence type="predicted"/>
<evidence type="ECO:0000256" key="2">
    <source>
        <dbReference type="ARBA" id="ARBA00023125"/>
    </source>
</evidence>
<keyword evidence="1" id="KW-0805">Transcription regulation</keyword>
<name>A0A212J2G2_9BACT</name>
<accession>A0A212J2G2</accession>
<gene>
    <name evidence="5" type="ORF">KL86DYS1_10918</name>
</gene>
<feature type="domain" description="HTH araC/xylS-type" evidence="4">
    <location>
        <begin position="179"/>
        <end position="277"/>
    </location>
</feature>
<dbReference type="InterPro" id="IPR018060">
    <property type="entry name" value="HTH_AraC"/>
</dbReference>
<organism evidence="5">
    <name type="scientific">uncultured Dysgonomonas sp</name>
    <dbReference type="NCBI Taxonomy" id="206096"/>
    <lineage>
        <taxon>Bacteria</taxon>
        <taxon>Pseudomonadati</taxon>
        <taxon>Bacteroidota</taxon>
        <taxon>Bacteroidia</taxon>
        <taxon>Bacteroidales</taxon>
        <taxon>Dysgonomonadaceae</taxon>
        <taxon>Dysgonomonas</taxon>
        <taxon>environmental samples</taxon>
    </lineage>
</organism>
<evidence type="ECO:0000313" key="5">
    <source>
        <dbReference type="EMBL" id="SBV93631.1"/>
    </source>
</evidence>
<dbReference type="SUPFAM" id="SSF46689">
    <property type="entry name" value="Homeodomain-like"/>
    <property type="match status" value="1"/>
</dbReference>
<keyword evidence="3" id="KW-0804">Transcription</keyword>
<dbReference type="PRINTS" id="PR00032">
    <property type="entry name" value="HTHARAC"/>
</dbReference>
<sequence length="278" mass="33019">MIQKENKHVFLNKLKEEPFIEIFRLQDMGDDTIFENYQRYDFYQLLWFTKVGGDDIYFLDFNEYKIEKDQIVLIFPGQIDKLDVEGKEGYLFTIHNDIFYNISLQLNSDYLNGYFSNTFISLDIDTKVRLEKINELIFLEYNSGNRLGLMKSYMEALLFHVSALFEDSHTLNNGDIFVAELMKLIDNNFICEKETDFYANSLGVTNRKINELCKKGTGKTVKQHLQEKLILEIKKEIRLRRKSLKEIAFDLGFNEPAYFTRFFKQHTNLTPTEFRDNK</sequence>
<reference evidence="5" key="1">
    <citation type="submission" date="2016-04" db="EMBL/GenBank/DDBJ databases">
        <authorList>
            <person name="Evans L.H."/>
            <person name="Alamgir A."/>
            <person name="Owens N."/>
            <person name="Weber N.D."/>
            <person name="Virtaneva K."/>
            <person name="Barbian K."/>
            <person name="Babar A."/>
            <person name="Rosenke K."/>
        </authorList>
    </citation>
    <scope>NUCLEOTIDE SEQUENCE</scope>
    <source>
        <strain evidence="5">86-1</strain>
    </source>
</reference>
<dbReference type="InterPro" id="IPR009057">
    <property type="entry name" value="Homeodomain-like_sf"/>
</dbReference>
<dbReference type="PANTHER" id="PTHR43280:SF32">
    <property type="entry name" value="TRANSCRIPTIONAL REGULATORY PROTEIN"/>
    <property type="match status" value="1"/>
</dbReference>
<dbReference type="GO" id="GO:0043565">
    <property type="term" value="F:sequence-specific DNA binding"/>
    <property type="evidence" value="ECO:0007669"/>
    <property type="project" value="InterPro"/>
</dbReference>
<keyword evidence="2" id="KW-0238">DNA-binding</keyword>
<dbReference type="RefSeq" id="WP_296938807.1">
    <property type="nucleotide sequence ID" value="NZ_LT599032.1"/>
</dbReference>
<evidence type="ECO:0000256" key="1">
    <source>
        <dbReference type="ARBA" id="ARBA00023015"/>
    </source>
</evidence>